<dbReference type="InterPro" id="IPR053177">
    <property type="entry name" value="ADP-glucose_phosphorylase"/>
</dbReference>
<dbReference type="EMBL" id="JABZMK010000058">
    <property type="protein sequence ID" value="MBF1129838.1"/>
    <property type="molecule type" value="Genomic_DNA"/>
</dbReference>
<sequence length="252" mass="29353">MTTPVIYDISIGKHKPHSGTQTSCPFCHRETLTDILDEKGDIIWLMNKYPVFRNTYPTVIIESAVHETDLTEYTKEKARQVIFFGLEKWNLLERDPRFRSVIYFRNYGPESGGSQRHPHSQIIGLEDYDYRDNIDRENFLGTIFHEDENCFASLSSYPICGMGELNVTLKTDGCTDTFADTIQKIANYILHDFPIPCNSYNLFFYHMKHIHVKLFPRYIASPLYMGYRITHVMDDESSKNIISMLTSPKYFG</sequence>
<reference evidence="3" key="1">
    <citation type="submission" date="2020-04" db="EMBL/GenBank/DDBJ databases">
        <title>Deep metagenomics examines the oral microbiome during advanced dental caries in children, revealing novel taxa and co-occurrences with host molecules.</title>
        <authorList>
            <person name="Baker J.L."/>
            <person name="Morton J.T."/>
            <person name="Dinis M."/>
            <person name="Alvarez R."/>
            <person name="Tran N.C."/>
            <person name="Knight R."/>
            <person name="Edlund A."/>
        </authorList>
    </citation>
    <scope>NUCLEOTIDE SEQUENCE</scope>
    <source>
        <strain evidence="3">JCVI_32_bin.14</strain>
    </source>
</reference>
<dbReference type="PANTHER" id="PTHR42763:SF2">
    <property type="entry name" value="ADP-GLUCOSE PHOSPHORYLASE"/>
    <property type="match status" value="1"/>
</dbReference>
<dbReference type="InterPro" id="IPR046322">
    <property type="entry name" value="DUF4931"/>
</dbReference>
<dbReference type="InterPro" id="IPR049285">
    <property type="entry name" value="DUF4931_C"/>
</dbReference>
<dbReference type="Pfam" id="PF20956">
    <property type="entry name" value="DUF4931_C"/>
    <property type="match status" value="1"/>
</dbReference>
<dbReference type="SUPFAM" id="SSF54197">
    <property type="entry name" value="HIT-like"/>
    <property type="match status" value="1"/>
</dbReference>
<gene>
    <name evidence="3" type="ORF">HXL70_07335</name>
</gene>
<evidence type="ECO:0000313" key="4">
    <source>
        <dbReference type="Proteomes" id="UP000757890"/>
    </source>
</evidence>
<dbReference type="Proteomes" id="UP000757890">
    <property type="component" value="Unassembled WGS sequence"/>
</dbReference>
<evidence type="ECO:0000313" key="3">
    <source>
        <dbReference type="EMBL" id="MBF1129838.1"/>
    </source>
</evidence>
<proteinExistence type="predicted"/>
<accession>A0A930BB32</accession>
<protein>
    <submittedName>
        <fullName evidence="3">DUF4931 domain-containing protein</fullName>
    </submittedName>
</protein>
<dbReference type="Gene3D" id="3.30.428.10">
    <property type="entry name" value="HIT-like"/>
    <property type="match status" value="1"/>
</dbReference>
<comment type="caution">
    <text evidence="3">The sequence shown here is derived from an EMBL/GenBank/DDBJ whole genome shotgun (WGS) entry which is preliminary data.</text>
</comment>
<dbReference type="AlphaFoldDB" id="A0A930BB32"/>
<dbReference type="Pfam" id="PF16285">
    <property type="entry name" value="DUF4931_N"/>
    <property type="match status" value="1"/>
</dbReference>
<feature type="domain" description="DUF4931" evidence="1">
    <location>
        <begin position="9"/>
        <end position="127"/>
    </location>
</feature>
<name>A0A930BB32_9FIRM</name>
<dbReference type="PANTHER" id="PTHR42763">
    <property type="entry name" value="ADP-GLUCOSE PHOSPHORYLASE"/>
    <property type="match status" value="1"/>
</dbReference>
<organism evidence="3 4">
    <name type="scientific">Dialister invisus</name>
    <dbReference type="NCBI Taxonomy" id="218538"/>
    <lineage>
        <taxon>Bacteria</taxon>
        <taxon>Bacillati</taxon>
        <taxon>Bacillota</taxon>
        <taxon>Negativicutes</taxon>
        <taxon>Veillonellales</taxon>
        <taxon>Veillonellaceae</taxon>
        <taxon>Dialister</taxon>
    </lineage>
</organism>
<dbReference type="RefSeq" id="WP_007070943.1">
    <property type="nucleotide sequence ID" value="NZ_CAKVSM010000055.1"/>
</dbReference>
<evidence type="ECO:0000259" key="2">
    <source>
        <dbReference type="Pfam" id="PF20956"/>
    </source>
</evidence>
<evidence type="ECO:0000259" key="1">
    <source>
        <dbReference type="Pfam" id="PF16285"/>
    </source>
</evidence>
<dbReference type="InterPro" id="IPR036265">
    <property type="entry name" value="HIT-like_sf"/>
</dbReference>
<dbReference type="GeneID" id="78278463"/>
<feature type="domain" description="DUF4931" evidence="2">
    <location>
        <begin position="132"/>
        <end position="235"/>
    </location>
</feature>